<dbReference type="Proteomes" id="UP000001307">
    <property type="component" value="Unassembled WGS sequence"/>
</dbReference>
<dbReference type="Pfam" id="PF12874">
    <property type="entry name" value="zf-met"/>
    <property type="match status" value="1"/>
</dbReference>
<sequence length="718" mass="81626">MEPEIWPHNCVACNMEIPNPISWSAHKQGKKHVVKEKELARRQAEGKRTCYVTGEVVATPVAELLLREHFESTFGPVEKMICQERFCLVVFESEAVSGACASQKDQEFSGYKIQVKPRIQNFGAVAGGVNNAKTLAIIKQLNSAADLSKQLAIVDMFYGSCQIEMFQKTLESFLERLKLEVDKNINFTADLIGSAKYQLQTPSSDFDINFRVEKVNPFALDEKFVELGRKTVRNEPHNARKDREQTRAVLYITGKIVSLSKAHPISSVHAVIGARKPVIRMNLAGKKLEISIANTAASVNTRFFDTCLKDHLFLHLMKITKFIYSHGELSRAGRFSSYSILIAMYSFLITKKNARPIEHLMDTQEVELEEGLEEDSFCRKQWDYRLPKEVPFQWPAVASKEAAVKLLFELFFEFTQWLGSLKPEIVIDIRSGQNPPVEQFLNSYSLTELDFKVGILNIADPFELEHNTTSHITAKTLHKMSKVFKSFAIKAKMKARSFKKTTLRVTNFIEDQSSSSLLAKDWGVSVLIGFGESGNRLQTGQSGSTTVANVPRAVKMENEYTLNMSLPKKPEFFSFLDKVLRIRIPDKLINSSMEEMEISPKKIRINEEEMSSDSIDSGHESIGESFDCSVEYKLWEGRRSTRRQLEREYKNCAQIDIDAQVSALLLSKQPKKLAEVMSFRLQVTDSGVRLQPEKKSQDFAELFRFLEQAVSKYFLSET</sequence>
<evidence type="ECO:0000313" key="2">
    <source>
        <dbReference type="EMBL" id="CBY09467.1"/>
    </source>
</evidence>
<dbReference type="PANTHER" id="PTHR12271">
    <property type="entry name" value="POLY A POLYMERASE CID PAP -RELATED"/>
    <property type="match status" value="1"/>
</dbReference>
<dbReference type="OrthoDB" id="2274644at2759"/>
<evidence type="ECO:0000259" key="1">
    <source>
        <dbReference type="Pfam" id="PF12874"/>
    </source>
</evidence>
<dbReference type="InterPro" id="IPR036236">
    <property type="entry name" value="Znf_C2H2_sf"/>
</dbReference>
<dbReference type="EMBL" id="FN653037">
    <property type="protein sequence ID" value="CBY09467.1"/>
    <property type="molecule type" value="Genomic_DNA"/>
</dbReference>
<feature type="domain" description="C2H2-type" evidence="1">
    <location>
        <begin position="9"/>
        <end position="32"/>
    </location>
</feature>
<dbReference type="InterPro" id="IPR013087">
    <property type="entry name" value="Znf_C2H2_type"/>
</dbReference>
<dbReference type="Gene3D" id="3.30.460.10">
    <property type="entry name" value="Beta Polymerase, domain 2"/>
    <property type="match status" value="1"/>
</dbReference>
<gene>
    <name evidence="2" type="ORF">GSOID_T00008026001</name>
</gene>
<dbReference type="SUPFAM" id="SSF57667">
    <property type="entry name" value="beta-beta-alpha zinc fingers"/>
    <property type="match status" value="1"/>
</dbReference>
<keyword evidence="3" id="KW-1185">Reference proteome</keyword>
<dbReference type="InterPro" id="IPR043519">
    <property type="entry name" value="NT_sf"/>
</dbReference>
<dbReference type="GO" id="GO:0031123">
    <property type="term" value="P:RNA 3'-end processing"/>
    <property type="evidence" value="ECO:0007669"/>
    <property type="project" value="TreeGrafter"/>
</dbReference>
<dbReference type="GO" id="GO:1990817">
    <property type="term" value="F:poly(A) RNA polymerase activity"/>
    <property type="evidence" value="ECO:0007669"/>
    <property type="project" value="TreeGrafter"/>
</dbReference>
<dbReference type="AlphaFoldDB" id="E4XCZ2"/>
<dbReference type="Gene3D" id="1.10.1410.10">
    <property type="match status" value="1"/>
</dbReference>
<reference evidence="2" key="1">
    <citation type="journal article" date="2010" name="Science">
        <title>Plasticity of animal genome architecture unmasked by rapid evolution of a pelagic tunicate.</title>
        <authorList>
            <person name="Denoeud F."/>
            <person name="Henriet S."/>
            <person name="Mungpakdee S."/>
            <person name="Aury J.M."/>
            <person name="Da Silva C."/>
            <person name="Brinkmann H."/>
            <person name="Mikhaleva J."/>
            <person name="Olsen L.C."/>
            <person name="Jubin C."/>
            <person name="Canestro C."/>
            <person name="Bouquet J.M."/>
            <person name="Danks G."/>
            <person name="Poulain J."/>
            <person name="Campsteijn C."/>
            <person name="Adamski M."/>
            <person name="Cross I."/>
            <person name="Yadetie F."/>
            <person name="Muffato M."/>
            <person name="Louis A."/>
            <person name="Butcher S."/>
            <person name="Tsagkogeorga G."/>
            <person name="Konrad A."/>
            <person name="Singh S."/>
            <person name="Jensen M.F."/>
            <person name="Cong E.H."/>
            <person name="Eikeseth-Otteraa H."/>
            <person name="Noel B."/>
            <person name="Anthouard V."/>
            <person name="Porcel B.M."/>
            <person name="Kachouri-Lafond R."/>
            <person name="Nishino A."/>
            <person name="Ugolini M."/>
            <person name="Chourrout P."/>
            <person name="Nishida H."/>
            <person name="Aasland R."/>
            <person name="Huzurbazar S."/>
            <person name="Westhof E."/>
            <person name="Delsuc F."/>
            <person name="Lehrach H."/>
            <person name="Reinhardt R."/>
            <person name="Weissenbach J."/>
            <person name="Roy S.W."/>
            <person name="Artiguenave F."/>
            <person name="Postlethwait J.H."/>
            <person name="Manak J.R."/>
            <person name="Thompson E.M."/>
            <person name="Jaillon O."/>
            <person name="Du Pasquier L."/>
            <person name="Boudinot P."/>
            <person name="Liberles D.A."/>
            <person name="Volff J.N."/>
            <person name="Philippe H."/>
            <person name="Lenhard B."/>
            <person name="Roest Crollius H."/>
            <person name="Wincker P."/>
            <person name="Chourrout D."/>
        </authorList>
    </citation>
    <scope>NUCLEOTIDE SEQUENCE [LARGE SCALE GENOMIC DNA]</scope>
</reference>
<name>E4XCZ2_OIKDI</name>
<accession>E4XCZ2</accession>
<dbReference type="PANTHER" id="PTHR12271:SF127">
    <property type="entry name" value="SPECKLE TARGETED PIP5K1A-REGULATED POLY(A) POLYMERASE"/>
    <property type="match status" value="1"/>
</dbReference>
<organism evidence="2">
    <name type="scientific">Oikopleura dioica</name>
    <name type="common">Tunicate</name>
    <dbReference type="NCBI Taxonomy" id="34765"/>
    <lineage>
        <taxon>Eukaryota</taxon>
        <taxon>Metazoa</taxon>
        <taxon>Chordata</taxon>
        <taxon>Tunicata</taxon>
        <taxon>Appendicularia</taxon>
        <taxon>Copelata</taxon>
        <taxon>Oikopleuridae</taxon>
        <taxon>Oikopleura</taxon>
    </lineage>
</organism>
<protein>
    <recommendedName>
        <fullName evidence="1">C2H2-type domain-containing protein</fullName>
    </recommendedName>
</protein>
<dbReference type="InParanoid" id="E4XCZ2"/>
<dbReference type="SUPFAM" id="SSF81631">
    <property type="entry name" value="PAP/OAS1 substrate-binding domain"/>
    <property type="match status" value="1"/>
</dbReference>
<dbReference type="SUPFAM" id="SSF81301">
    <property type="entry name" value="Nucleotidyltransferase"/>
    <property type="match status" value="1"/>
</dbReference>
<proteinExistence type="predicted"/>
<evidence type="ECO:0000313" key="3">
    <source>
        <dbReference type="Proteomes" id="UP000001307"/>
    </source>
</evidence>